<dbReference type="GO" id="GO:0000976">
    <property type="term" value="F:transcription cis-regulatory region binding"/>
    <property type="evidence" value="ECO:0007669"/>
    <property type="project" value="TreeGrafter"/>
</dbReference>
<feature type="DNA-binding region" description="OmpR/PhoB-type" evidence="7">
    <location>
        <begin position="139"/>
        <end position="239"/>
    </location>
</feature>
<comment type="caution">
    <text evidence="10">The sequence shown here is derived from an EMBL/GenBank/DDBJ whole genome shotgun (WGS) entry which is preliminary data.</text>
</comment>
<dbReference type="InterPro" id="IPR001789">
    <property type="entry name" value="Sig_transdc_resp-reg_receiver"/>
</dbReference>
<proteinExistence type="predicted"/>
<dbReference type="InterPro" id="IPR039420">
    <property type="entry name" value="WalR-like"/>
</dbReference>
<dbReference type="InterPro" id="IPR036388">
    <property type="entry name" value="WH-like_DNA-bd_sf"/>
</dbReference>
<evidence type="ECO:0000256" key="5">
    <source>
        <dbReference type="ARBA" id="ARBA00024867"/>
    </source>
</evidence>
<dbReference type="PANTHER" id="PTHR48111:SF73">
    <property type="entry name" value="ALKALINE PHOSPHATASE SYNTHESIS TRANSCRIPTIONAL REGULATORY PROTEIN PHOP"/>
    <property type="match status" value="1"/>
</dbReference>
<dbReference type="Pfam" id="PF00072">
    <property type="entry name" value="Response_reg"/>
    <property type="match status" value="1"/>
</dbReference>
<evidence type="ECO:0000256" key="3">
    <source>
        <dbReference type="ARBA" id="ARBA00023125"/>
    </source>
</evidence>
<dbReference type="Pfam" id="PF00486">
    <property type="entry name" value="Trans_reg_C"/>
    <property type="match status" value="1"/>
</dbReference>
<dbReference type="InterPro" id="IPR001867">
    <property type="entry name" value="OmpR/PhoB-type_DNA-bd"/>
</dbReference>
<evidence type="ECO:0000313" key="11">
    <source>
        <dbReference type="Proteomes" id="UP000306509"/>
    </source>
</evidence>
<evidence type="ECO:0000259" key="8">
    <source>
        <dbReference type="PROSITE" id="PS50110"/>
    </source>
</evidence>
<feature type="domain" description="OmpR/PhoB-type" evidence="9">
    <location>
        <begin position="139"/>
        <end position="239"/>
    </location>
</feature>
<evidence type="ECO:0000256" key="6">
    <source>
        <dbReference type="PROSITE-ProRule" id="PRU00169"/>
    </source>
</evidence>
<comment type="function">
    <text evidence="5">May play the central regulatory role in sporulation. It may be an element of the effector pathway responsible for the activation of sporulation genes in response to nutritional stress. Spo0A may act in concert with spo0H (a sigma factor) to control the expression of some genes that are critical to the sporulation process.</text>
</comment>
<dbReference type="PROSITE" id="PS50110">
    <property type="entry name" value="RESPONSE_REGULATORY"/>
    <property type="match status" value="1"/>
</dbReference>
<keyword evidence="4" id="KW-0804">Transcription</keyword>
<dbReference type="Gene3D" id="6.10.250.690">
    <property type="match status" value="1"/>
</dbReference>
<dbReference type="SMART" id="SM00862">
    <property type="entry name" value="Trans_reg_C"/>
    <property type="match status" value="1"/>
</dbReference>
<reference evidence="10 11" key="1">
    <citation type="journal article" date="2019" name="Anaerobe">
        <title>Detection of Robinsoniella peoriensis in multiple bone samples of a trauma patient.</title>
        <authorList>
            <person name="Schrottner P."/>
            <person name="Hartwich K."/>
            <person name="Bunk B."/>
            <person name="Schober I."/>
            <person name="Helbig S."/>
            <person name="Rudolph W.W."/>
            <person name="Gunzer F."/>
        </authorList>
    </citation>
    <scope>NUCLEOTIDE SEQUENCE [LARGE SCALE GENOMIC DNA]</scope>
    <source>
        <strain evidence="10 11">DSM 106044</strain>
    </source>
</reference>
<dbReference type="GO" id="GO:0005829">
    <property type="term" value="C:cytosol"/>
    <property type="evidence" value="ECO:0007669"/>
    <property type="project" value="TreeGrafter"/>
</dbReference>
<keyword evidence="3 7" id="KW-0238">DNA-binding</keyword>
<evidence type="ECO:0000256" key="1">
    <source>
        <dbReference type="ARBA" id="ARBA00018672"/>
    </source>
</evidence>
<dbReference type="InterPro" id="IPR011006">
    <property type="entry name" value="CheY-like_superfamily"/>
</dbReference>
<gene>
    <name evidence="10" type="primary">phoB_2</name>
    <name evidence="10" type="ORF">DSM106044_04659</name>
</gene>
<dbReference type="SMART" id="SM00448">
    <property type="entry name" value="REC"/>
    <property type="match status" value="1"/>
</dbReference>
<dbReference type="CDD" id="cd00383">
    <property type="entry name" value="trans_reg_C"/>
    <property type="match status" value="1"/>
</dbReference>
<dbReference type="AlphaFoldDB" id="A0A4U8Q1H0"/>
<keyword evidence="2" id="KW-0805">Transcription regulation</keyword>
<dbReference type="SUPFAM" id="SSF52172">
    <property type="entry name" value="CheY-like"/>
    <property type="match status" value="1"/>
</dbReference>
<feature type="domain" description="Response regulatory" evidence="8">
    <location>
        <begin position="19"/>
        <end position="132"/>
    </location>
</feature>
<sequence length="244" mass="28080">MMQEKYLKGRNTKGGNMSRILIIEDDEALNTGLSFDLEAENYEIVSAFSLEEGRNILTEQTFDLIFLDVNLPDGNGFQFIQELKMTKDTAVIFLTACDMESDAVRGFDLGADDYITKPFSMELLRRRVAAVLKRCSKTENKNQYRDSYLQIDFDKPETRIKNQELTLTPTEYKMLKLLTAHPGQLLTHQVMLEHLYDSEGNFVDKHALAVNVNRLRSKIEDDIHKYIKTIYGMGYQWAGENHGC</sequence>
<evidence type="ECO:0000256" key="4">
    <source>
        <dbReference type="ARBA" id="ARBA00023163"/>
    </source>
</evidence>
<protein>
    <recommendedName>
        <fullName evidence="1">Stage 0 sporulation protein A homolog</fullName>
    </recommendedName>
</protein>
<dbReference type="PROSITE" id="PS51755">
    <property type="entry name" value="OMPR_PHOB"/>
    <property type="match status" value="1"/>
</dbReference>
<feature type="modified residue" description="4-aspartylphosphate" evidence="6">
    <location>
        <position position="68"/>
    </location>
</feature>
<evidence type="ECO:0000259" key="9">
    <source>
        <dbReference type="PROSITE" id="PS51755"/>
    </source>
</evidence>
<dbReference type="Gene3D" id="3.40.50.2300">
    <property type="match status" value="1"/>
</dbReference>
<dbReference type="GO" id="GO:0000156">
    <property type="term" value="F:phosphorelay response regulator activity"/>
    <property type="evidence" value="ECO:0007669"/>
    <property type="project" value="TreeGrafter"/>
</dbReference>
<evidence type="ECO:0000256" key="7">
    <source>
        <dbReference type="PROSITE-ProRule" id="PRU01091"/>
    </source>
</evidence>
<organism evidence="10 11">
    <name type="scientific">Robinsoniella peoriensis</name>
    <dbReference type="NCBI Taxonomy" id="180332"/>
    <lineage>
        <taxon>Bacteria</taxon>
        <taxon>Bacillati</taxon>
        <taxon>Bacillota</taxon>
        <taxon>Clostridia</taxon>
        <taxon>Lachnospirales</taxon>
        <taxon>Lachnospiraceae</taxon>
        <taxon>Robinsoniella</taxon>
    </lineage>
</organism>
<dbReference type="CDD" id="cd17574">
    <property type="entry name" value="REC_OmpR"/>
    <property type="match status" value="1"/>
</dbReference>
<dbReference type="Proteomes" id="UP000306509">
    <property type="component" value="Unassembled WGS sequence"/>
</dbReference>
<keyword evidence="11" id="KW-1185">Reference proteome</keyword>
<dbReference type="PANTHER" id="PTHR48111">
    <property type="entry name" value="REGULATOR OF RPOS"/>
    <property type="match status" value="1"/>
</dbReference>
<evidence type="ECO:0000313" key="10">
    <source>
        <dbReference type="EMBL" id="TLC98549.1"/>
    </source>
</evidence>
<dbReference type="STRING" id="180332.GCA_000797495_00099"/>
<name>A0A4U8Q1H0_9FIRM</name>
<dbReference type="GO" id="GO:0006355">
    <property type="term" value="P:regulation of DNA-templated transcription"/>
    <property type="evidence" value="ECO:0007669"/>
    <property type="project" value="InterPro"/>
</dbReference>
<keyword evidence="6" id="KW-0597">Phosphoprotein</keyword>
<accession>A0A4U8Q1H0</accession>
<evidence type="ECO:0000256" key="2">
    <source>
        <dbReference type="ARBA" id="ARBA00023015"/>
    </source>
</evidence>
<dbReference type="GO" id="GO:0032993">
    <property type="term" value="C:protein-DNA complex"/>
    <property type="evidence" value="ECO:0007669"/>
    <property type="project" value="TreeGrafter"/>
</dbReference>
<dbReference type="Gene3D" id="1.10.10.10">
    <property type="entry name" value="Winged helix-like DNA-binding domain superfamily/Winged helix DNA-binding domain"/>
    <property type="match status" value="1"/>
</dbReference>
<dbReference type="EMBL" id="QGQD01000092">
    <property type="protein sequence ID" value="TLC98549.1"/>
    <property type="molecule type" value="Genomic_DNA"/>
</dbReference>